<protein>
    <submittedName>
        <fullName evidence="4">CSN8/PSMD8/EIF3K domain-containing protein</fullName>
    </submittedName>
</protein>
<dbReference type="GO" id="GO:0008541">
    <property type="term" value="C:proteasome regulatory particle, lid subcomplex"/>
    <property type="evidence" value="ECO:0007669"/>
    <property type="project" value="TreeGrafter"/>
</dbReference>
<evidence type="ECO:0000259" key="2">
    <source>
        <dbReference type="Pfam" id="PF10075"/>
    </source>
</evidence>
<dbReference type="Pfam" id="PF10075">
    <property type="entry name" value="CSN8_PSD8_EIF3K"/>
    <property type="match status" value="1"/>
</dbReference>
<dbReference type="Gene3D" id="1.25.40.990">
    <property type="match status" value="1"/>
</dbReference>
<dbReference type="WBParaSite" id="jg14357">
    <property type="protein sequence ID" value="jg14357"/>
    <property type="gene ID" value="jg14357"/>
</dbReference>
<dbReference type="InterPro" id="IPR006746">
    <property type="entry name" value="26S_Psome_Rpn12"/>
</dbReference>
<keyword evidence="1" id="KW-0647">Proteasome</keyword>
<evidence type="ECO:0000313" key="4">
    <source>
        <dbReference type="WBParaSite" id="jg14357"/>
    </source>
</evidence>
<dbReference type="AlphaFoldDB" id="A0A915D1C7"/>
<dbReference type="InterPro" id="IPR033464">
    <property type="entry name" value="CSN8_PSD8_EIF3K"/>
</dbReference>
<proteinExistence type="predicted"/>
<name>A0A915D1C7_9BILA</name>
<evidence type="ECO:0000313" key="3">
    <source>
        <dbReference type="Proteomes" id="UP000887574"/>
    </source>
</evidence>
<sequence length="266" mass="30218">MENLLDTTYSGFKSSRRKAEVSRELCGEFSFHNPSSYTLCRGICTFAAIIPSTCSFLFIMALDCVYKSVLAEWKKNEKRDLNIVKSLLDDFQVALNNPALCGALFENDLLIIHKDFLEIKAEKISHARPPFDVPLASNELAEFHLLLEQIDQTVQKMDPLIITPINSFYAVFIRIMADAVRKEIAACIEKSYYRLLVKDAAALLLFENQTDVLAYADKRAWKLEKDEFCFEAGQQTSLAENGKAVVEADRLVKQHLFYANQIEAII</sequence>
<accession>A0A915D1C7</accession>
<evidence type="ECO:0000256" key="1">
    <source>
        <dbReference type="ARBA" id="ARBA00022942"/>
    </source>
</evidence>
<dbReference type="PANTHER" id="PTHR12387:SF0">
    <property type="entry name" value="26S PROTEASOME NON-ATPASE REGULATORY SUBUNIT 8"/>
    <property type="match status" value="1"/>
</dbReference>
<keyword evidence="3" id="KW-1185">Reference proteome</keyword>
<dbReference type="PANTHER" id="PTHR12387">
    <property type="entry name" value="26S PROTEASOME NON-ATPASE REGULATORY SUBUNIT 8"/>
    <property type="match status" value="1"/>
</dbReference>
<dbReference type="GO" id="GO:0005634">
    <property type="term" value="C:nucleus"/>
    <property type="evidence" value="ECO:0007669"/>
    <property type="project" value="TreeGrafter"/>
</dbReference>
<dbReference type="GO" id="GO:0005829">
    <property type="term" value="C:cytosol"/>
    <property type="evidence" value="ECO:0007669"/>
    <property type="project" value="TreeGrafter"/>
</dbReference>
<dbReference type="GO" id="GO:0043161">
    <property type="term" value="P:proteasome-mediated ubiquitin-dependent protein catabolic process"/>
    <property type="evidence" value="ECO:0007669"/>
    <property type="project" value="TreeGrafter"/>
</dbReference>
<dbReference type="Proteomes" id="UP000887574">
    <property type="component" value="Unplaced"/>
</dbReference>
<feature type="domain" description="CSN8/PSMD8/EIF3K" evidence="2">
    <location>
        <begin position="165"/>
        <end position="236"/>
    </location>
</feature>
<reference evidence="4" key="1">
    <citation type="submission" date="2022-11" db="UniProtKB">
        <authorList>
            <consortium name="WormBaseParasite"/>
        </authorList>
    </citation>
    <scope>IDENTIFICATION</scope>
</reference>
<organism evidence="3 4">
    <name type="scientific">Ditylenchus dipsaci</name>
    <dbReference type="NCBI Taxonomy" id="166011"/>
    <lineage>
        <taxon>Eukaryota</taxon>
        <taxon>Metazoa</taxon>
        <taxon>Ecdysozoa</taxon>
        <taxon>Nematoda</taxon>
        <taxon>Chromadorea</taxon>
        <taxon>Rhabditida</taxon>
        <taxon>Tylenchina</taxon>
        <taxon>Tylenchomorpha</taxon>
        <taxon>Sphaerularioidea</taxon>
        <taxon>Anguinidae</taxon>
        <taxon>Anguininae</taxon>
        <taxon>Ditylenchus</taxon>
    </lineage>
</organism>